<feature type="compositionally biased region" description="Basic residues" evidence="1">
    <location>
        <begin position="122"/>
        <end position="133"/>
    </location>
</feature>
<keyword evidence="3" id="KW-1185">Reference proteome</keyword>
<sequence length="155" mass="17419">MHFIILFFMSRNHSTKHYRHRASPDCNTVASFDSSGSESRGGLNRYYRQAWENLQHESAAAGNKTKGSNHSPLRRKETLDEPVSGGYRNVGGTERDGSELVVNDTTAAMYMPKPSAVAAAEKKRHHHHHHHHATGAMPKETAGDWRQQGRKGSRY</sequence>
<organism evidence="2 3">
    <name type="scientific">Coptotermes formosanus</name>
    <name type="common">Formosan subterranean termite</name>
    <dbReference type="NCBI Taxonomy" id="36987"/>
    <lineage>
        <taxon>Eukaryota</taxon>
        <taxon>Metazoa</taxon>
        <taxon>Ecdysozoa</taxon>
        <taxon>Arthropoda</taxon>
        <taxon>Hexapoda</taxon>
        <taxon>Insecta</taxon>
        <taxon>Pterygota</taxon>
        <taxon>Neoptera</taxon>
        <taxon>Polyneoptera</taxon>
        <taxon>Dictyoptera</taxon>
        <taxon>Blattodea</taxon>
        <taxon>Blattoidea</taxon>
        <taxon>Termitoidae</taxon>
        <taxon>Rhinotermitidae</taxon>
        <taxon>Coptotermes</taxon>
    </lineage>
</organism>
<dbReference type="Proteomes" id="UP000502823">
    <property type="component" value="Unassembled WGS sequence"/>
</dbReference>
<evidence type="ECO:0000256" key="1">
    <source>
        <dbReference type="SAM" id="MobiDB-lite"/>
    </source>
</evidence>
<dbReference type="AlphaFoldDB" id="A0A6L2Q3R7"/>
<gene>
    <name evidence="2" type="ORF">Cfor_03787</name>
</gene>
<feature type="region of interest" description="Disordered" evidence="1">
    <location>
        <begin position="58"/>
        <end position="98"/>
    </location>
</feature>
<comment type="caution">
    <text evidence="2">The sequence shown here is derived from an EMBL/GenBank/DDBJ whole genome shotgun (WGS) entry which is preliminary data.</text>
</comment>
<dbReference type="OrthoDB" id="547680at2759"/>
<proteinExistence type="predicted"/>
<protein>
    <submittedName>
        <fullName evidence="2">Uncharacterized protein</fullName>
    </submittedName>
</protein>
<name>A0A6L2Q3R7_COPFO</name>
<accession>A0A6L2Q3R7</accession>
<dbReference type="EMBL" id="BLKM01012983">
    <property type="protein sequence ID" value="GFG38182.1"/>
    <property type="molecule type" value="Genomic_DNA"/>
</dbReference>
<dbReference type="InParanoid" id="A0A6L2Q3R7"/>
<reference evidence="3" key="1">
    <citation type="submission" date="2020-01" db="EMBL/GenBank/DDBJ databases">
        <title>Draft genome sequence of the Termite Coptotermes fromosanus.</title>
        <authorList>
            <person name="Itakura S."/>
            <person name="Yosikawa Y."/>
            <person name="Umezawa K."/>
        </authorList>
    </citation>
    <scope>NUCLEOTIDE SEQUENCE [LARGE SCALE GENOMIC DNA]</scope>
</reference>
<evidence type="ECO:0000313" key="2">
    <source>
        <dbReference type="EMBL" id="GFG38182.1"/>
    </source>
</evidence>
<evidence type="ECO:0000313" key="3">
    <source>
        <dbReference type="Proteomes" id="UP000502823"/>
    </source>
</evidence>
<feature type="region of interest" description="Disordered" evidence="1">
    <location>
        <begin position="116"/>
        <end position="155"/>
    </location>
</feature>